<comment type="caution">
    <text evidence="1">The sequence shown here is derived from an EMBL/GenBank/DDBJ whole genome shotgun (WGS) entry which is preliminary data.</text>
</comment>
<accession>A0A256FS22</accession>
<evidence type="ECO:0000313" key="1">
    <source>
        <dbReference type="EMBL" id="OYR17665.1"/>
    </source>
</evidence>
<keyword evidence="2" id="KW-1185">Reference proteome</keyword>
<evidence type="ECO:0000313" key="2">
    <source>
        <dbReference type="Proteomes" id="UP000216478"/>
    </source>
</evidence>
<gene>
    <name evidence="1" type="ORF">CEV33_4895</name>
</gene>
<dbReference type="AlphaFoldDB" id="A0A256FS22"/>
<reference evidence="1 2" key="1">
    <citation type="submission" date="2017-07" db="EMBL/GenBank/DDBJ databases">
        <title>Phylogenetic study on the rhizospheric bacterium Ochrobactrum sp. A44.</title>
        <authorList>
            <person name="Krzyzanowska D.M."/>
            <person name="Ossowicki A."/>
            <person name="Rajewska M."/>
            <person name="Maciag T."/>
            <person name="Kaczynski Z."/>
            <person name="Czerwicka M."/>
            <person name="Jafra S."/>
        </authorList>
    </citation>
    <scope>NUCLEOTIDE SEQUENCE [LARGE SCALE GENOMIC DNA]</scope>
    <source>
        <strain evidence="1 2">OgA9a</strain>
    </source>
</reference>
<name>A0A256FS22_9HYPH</name>
<sequence length="99" mass="10510">MEAALDAYDRGYCFRGDLRSALLGEIKEGYRHGLEPDSLLACAVDRQVDVAGLFADMRARRHISFANALAVRKIPSTGPNSAGMATAAIVAALIGTNCL</sequence>
<dbReference type="Proteomes" id="UP000216478">
    <property type="component" value="Unassembled WGS sequence"/>
</dbReference>
<protein>
    <submittedName>
        <fullName evidence="1">Uncharacterized protein</fullName>
    </submittedName>
</protein>
<proteinExistence type="predicted"/>
<dbReference type="EMBL" id="NNRL01000143">
    <property type="protein sequence ID" value="OYR17665.1"/>
    <property type="molecule type" value="Genomic_DNA"/>
</dbReference>
<organism evidence="1 2">
    <name type="scientific">Brucella grignonensis</name>
    <dbReference type="NCBI Taxonomy" id="94627"/>
    <lineage>
        <taxon>Bacteria</taxon>
        <taxon>Pseudomonadati</taxon>
        <taxon>Pseudomonadota</taxon>
        <taxon>Alphaproteobacteria</taxon>
        <taxon>Hyphomicrobiales</taxon>
        <taxon>Brucellaceae</taxon>
        <taxon>Brucella/Ochrobactrum group</taxon>
        <taxon>Brucella</taxon>
    </lineage>
</organism>